<accession>A0A078IAM5</accession>
<dbReference type="GO" id="GO:0032934">
    <property type="term" value="F:sterol binding"/>
    <property type="evidence" value="ECO:0000318"/>
    <property type="project" value="GO_Central"/>
</dbReference>
<reference evidence="3" key="2">
    <citation type="submission" date="2014-06" db="EMBL/GenBank/DDBJ databases">
        <authorList>
            <person name="Genoscope - CEA"/>
        </authorList>
    </citation>
    <scope>NUCLEOTIDE SEQUENCE</scope>
</reference>
<protein>
    <submittedName>
        <fullName evidence="2">(rape) hypothetical protein</fullName>
    </submittedName>
    <submittedName>
        <fullName evidence="3">BnaA09g12830D protein</fullName>
    </submittedName>
</protein>
<organism evidence="3 4">
    <name type="scientific">Brassica napus</name>
    <name type="common">Rape</name>
    <dbReference type="NCBI Taxonomy" id="3708"/>
    <lineage>
        <taxon>Eukaryota</taxon>
        <taxon>Viridiplantae</taxon>
        <taxon>Streptophyta</taxon>
        <taxon>Embryophyta</taxon>
        <taxon>Tracheophyta</taxon>
        <taxon>Spermatophyta</taxon>
        <taxon>Magnoliopsida</taxon>
        <taxon>eudicotyledons</taxon>
        <taxon>Gunneridae</taxon>
        <taxon>Pentapetalae</taxon>
        <taxon>rosids</taxon>
        <taxon>malvids</taxon>
        <taxon>Brassicales</taxon>
        <taxon>Brassicaceae</taxon>
        <taxon>Brassiceae</taxon>
        <taxon>Brassica</taxon>
    </lineage>
</organism>
<dbReference type="Gramene" id="CDY46911">
    <property type="protein sequence ID" value="CDY46911"/>
    <property type="gene ID" value="GSBRNA2T00086382001"/>
</dbReference>
<reference evidence="2" key="3">
    <citation type="submission" date="2021-01" db="EMBL/GenBank/DDBJ databases">
        <authorList>
            <consortium name="Genoscope - CEA"/>
            <person name="William W."/>
        </authorList>
    </citation>
    <scope>NUCLEOTIDE SEQUENCE</scope>
</reference>
<dbReference type="EMBL" id="HG994363">
    <property type="protein sequence ID" value="CAF2039969.1"/>
    <property type="molecule type" value="Genomic_DNA"/>
</dbReference>
<dbReference type="EMBL" id="LK032690">
    <property type="protein sequence ID" value="CDY46911.1"/>
    <property type="molecule type" value="Genomic_DNA"/>
</dbReference>
<dbReference type="KEGG" id="bna:106348997"/>
<dbReference type="GO" id="GO:0015918">
    <property type="term" value="P:sterol transport"/>
    <property type="evidence" value="ECO:0000318"/>
    <property type="project" value="GO_Central"/>
</dbReference>
<evidence type="ECO:0000256" key="1">
    <source>
        <dbReference type="SAM" id="SignalP"/>
    </source>
</evidence>
<reference evidence="3 4" key="1">
    <citation type="journal article" date="2014" name="Science">
        <title>Plant genetics. Early allopolyploid evolution in the post-Neolithic Brassica napus oilseed genome.</title>
        <authorList>
            <person name="Chalhoub B."/>
            <person name="Denoeud F."/>
            <person name="Liu S."/>
            <person name="Parkin I.A."/>
            <person name="Tang H."/>
            <person name="Wang X."/>
            <person name="Chiquet J."/>
            <person name="Belcram H."/>
            <person name="Tong C."/>
            <person name="Samans B."/>
            <person name="Correa M."/>
            <person name="Da Silva C."/>
            <person name="Just J."/>
            <person name="Falentin C."/>
            <person name="Koh C.S."/>
            <person name="Le Clainche I."/>
            <person name="Bernard M."/>
            <person name="Bento P."/>
            <person name="Noel B."/>
            <person name="Labadie K."/>
            <person name="Alberti A."/>
            <person name="Charles M."/>
            <person name="Arnaud D."/>
            <person name="Guo H."/>
            <person name="Daviaud C."/>
            <person name="Alamery S."/>
            <person name="Jabbari K."/>
            <person name="Zhao M."/>
            <person name="Edger P.P."/>
            <person name="Chelaifa H."/>
            <person name="Tack D."/>
            <person name="Lassalle G."/>
            <person name="Mestiri I."/>
            <person name="Schnel N."/>
            <person name="Le Paslier M.C."/>
            <person name="Fan G."/>
            <person name="Renault V."/>
            <person name="Bayer P.E."/>
            <person name="Golicz A.A."/>
            <person name="Manoli S."/>
            <person name="Lee T.H."/>
            <person name="Thi V.H."/>
            <person name="Chalabi S."/>
            <person name="Hu Q."/>
            <person name="Fan C."/>
            <person name="Tollenaere R."/>
            <person name="Lu Y."/>
            <person name="Battail C."/>
            <person name="Shen J."/>
            <person name="Sidebottom C.H."/>
            <person name="Wang X."/>
            <person name="Canaguier A."/>
            <person name="Chauveau A."/>
            <person name="Berard A."/>
            <person name="Deniot G."/>
            <person name="Guan M."/>
            <person name="Liu Z."/>
            <person name="Sun F."/>
            <person name="Lim Y.P."/>
            <person name="Lyons E."/>
            <person name="Town C.D."/>
            <person name="Bancroft I."/>
            <person name="Wang X."/>
            <person name="Meng J."/>
            <person name="Ma J."/>
            <person name="Pires J.C."/>
            <person name="King G.J."/>
            <person name="Brunel D."/>
            <person name="Delourme R."/>
            <person name="Renard M."/>
            <person name="Aury J.M."/>
            <person name="Adams K.L."/>
            <person name="Batley J."/>
            <person name="Snowdon R.J."/>
            <person name="Tost J."/>
            <person name="Edwards D."/>
            <person name="Zhou Y."/>
            <person name="Hua W."/>
            <person name="Sharpe A.G."/>
            <person name="Paterson A.H."/>
            <person name="Guan C."/>
            <person name="Wincker P."/>
        </authorList>
    </citation>
    <scope>NUCLEOTIDE SEQUENCE [LARGE SCALE GENOMIC DNA]</scope>
    <source>
        <strain evidence="4">cv. Darmor-bzh</strain>
    </source>
</reference>
<feature type="signal peptide" evidence="1">
    <location>
        <begin position="1"/>
        <end position="24"/>
    </location>
</feature>
<dbReference type="PaxDb" id="3708-A0A078IAM5"/>
<proteinExistence type="predicted"/>
<evidence type="ECO:0000313" key="2">
    <source>
        <dbReference type="EMBL" id="CAF2039969.1"/>
    </source>
</evidence>
<dbReference type="Proteomes" id="UP001295469">
    <property type="component" value="Chromosome A09"/>
</dbReference>
<keyword evidence="1" id="KW-0732">Signal</keyword>
<feature type="chain" id="PRO_5040560895" evidence="1">
    <location>
        <begin position="25"/>
        <end position="155"/>
    </location>
</feature>
<dbReference type="OMA" id="RGYNLGP"/>
<keyword evidence="4" id="KW-1185">Reference proteome</keyword>
<dbReference type="Proteomes" id="UP000028999">
    <property type="component" value="Unassembled WGS sequence"/>
</dbReference>
<name>A0A078IAM5_BRANA</name>
<gene>
    <name evidence="3" type="primary">BnaA09g12830D</name>
    <name evidence="2" type="ORF">DARMORV10_A09P16090.1</name>
    <name evidence="3" type="ORF">GSBRNA2T00086382001</name>
</gene>
<dbReference type="AlphaFoldDB" id="A0A078IAM5"/>
<evidence type="ECO:0000313" key="3">
    <source>
        <dbReference type="EMBL" id="CDY46911.1"/>
    </source>
</evidence>
<sequence>MAISHVHPMFLLVLSLFFLPILLAQTAFITNCSPVYGGIRATGLETFVEQGRKSFNLTCSTGTVLTKGVIIAVVKRGYNLGPILNVQQYNLCDLITCPVAPGSFVITFRKLYPVGIKWHIETKIVLNAGPGKIVNGVPVPADGSLCVDIDDYYFP</sequence>
<evidence type="ECO:0000313" key="4">
    <source>
        <dbReference type="Proteomes" id="UP000028999"/>
    </source>
</evidence>
<dbReference type="OrthoDB" id="1059952at2759"/>